<dbReference type="Gene3D" id="1.10.3680.10">
    <property type="entry name" value="TerB-like"/>
    <property type="match status" value="1"/>
</dbReference>
<reference evidence="2 3" key="1">
    <citation type="submission" date="2020-11" db="EMBL/GenBank/DDBJ databases">
        <title>Description of Pontivivens ytuae sp. nov. isolated from deep sea sediment of Mariana Trench.</title>
        <authorList>
            <person name="Wang Z."/>
            <person name="Sun Q.-L."/>
            <person name="Xu X.-D."/>
            <person name="Tang Y.-Z."/>
            <person name="Zhang J."/>
        </authorList>
    </citation>
    <scope>NUCLEOTIDE SEQUENCE [LARGE SCALE GENOMIC DNA]</scope>
    <source>
        <strain evidence="2 3">MT2928</strain>
    </source>
</reference>
<dbReference type="SUPFAM" id="SSF158682">
    <property type="entry name" value="TerB-like"/>
    <property type="match status" value="1"/>
</dbReference>
<evidence type="ECO:0000259" key="1">
    <source>
        <dbReference type="Pfam" id="PF05099"/>
    </source>
</evidence>
<dbReference type="RefSeq" id="WP_196103746.1">
    <property type="nucleotide sequence ID" value="NZ_CP064942.1"/>
</dbReference>
<evidence type="ECO:0000313" key="3">
    <source>
        <dbReference type="Proteomes" id="UP000594800"/>
    </source>
</evidence>
<protein>
    <submittedName>
        <fullName evidence="2">TerB family tellurite resistance protein</fullName>
    </submittedName>
</protein>
<keyword evidence="3" id="KW-1185">Reference proteome</keyword>
<proteinExistence type="predicted"/>
<evidence type="ECO:0000313" key="2">
    <source>
        <dbReference type="EMBL" id="QPH54537.1"/>
    </source>
</evidence>
<feature type="domain" description="Co-chaperone DjlA N-terminal" evidence="1">
    <location>
        <begin position="24"/>
        <end position="141"/>
    </location>
</feature>
<dbReference type="InterPro" id="IPR029024">
    <property type="entry name" value="TerB-like"/>
</dbReference>
<sequence>MFQDLLKMLRGELPPEPITGDDSQIAIAALMVRVARADDSYDGVERDMIEDVLTHHYDMTPEEATEMRLHAEKVEAEAADTVRFTRVLKEAVPYEERDAIAEALWRVALADNDRSEDENALLRTVVGLLGISDRDSGLARQRAEQSLQN</sequence>
<gene>
    <name evidence="2" type="ORF">I0K15_01785</name>
</gene>
<dbReference type="Proteomes" id="UP000594800">
    <property type="component" value="Chromosome"/>
</dbReference>
<accession>A0A7S9LSR6</accession>
<dbReference type="Pfam" id="PF05099">
    <property type="entry name" value="TerB"/>
    <property type="match status" value="1"/>
</dbReference>
<name>A0A7S9LSR6_9RHOB</name>
<dbReference type="InterPro" id="IPR007791">
    <property type="entry name" value="DjlA_N"/>
</dbReference>
<organism evidence="2 3">
    <name type="scientific">Pontivivens ytuae</name>
    <dbReference type="NCBI Taxonomy" id="2789856"/>
    <lineage>
        <taxon>Bacteria</taxon>
        <taxon>Pseudomonadati</taxon>
        <taxon>Pseudomonadota</taxon>
        <taxon>Alphaproteobacteria</taxon>
        <taxon>Rhodobacterales</taxon>
        <taxon>Paracoccaceae</taxon>
        <taxon>Pontivivens</taxon>
    </lineage>
</organism>
<dbReference type="AlphaFoldDB" id="A0A7S9LSR6"/>
<dbReference type="EMBL" id="CP064942">
    <property type="protein sequence ID" value="QPH54537.1"/>
    <property type="molecule type" value="Genomic_DNA"/>
</dbReference>
<dbReference type="KEGG" id="poz:I0K15_01785"/>
<dbReference type="CDD" id="cd07313">
    <property type="entry name" value="terB_like_2"/>
    <property type="match status" value="1"/>
</dbReference>